<sequence length="403" mass="44698">MSAPAGADSSEPPKKQRAIDPIAPTDHPWNLPAEVGLLHCSCRPENKVLVIPREANLPMNAEARRVVARVSQAVVGVASIDVDGDQLWRASGFVIEFDKSSMIGTVISSATIAFPDPGFPDIEKIKIYLFDGVSYDATIIACDHHWNLLALSVLFDRVIKPIKMVEISESRDKMDAYHGVAMLQPHSTSYKLCPGDTIIGLGRKSEEPFGLQGNRGVYSVERWADLPLICQEMQRATFINTYTAVGGPAINKKGNAIGMLFHSLSFTPFLPSNIILKWLEYFKTTGKYCRPVIKFVGCNLHNARSSRWVKVPASLHEGLDGILVELASREVLSAGLQEKDLIIECNRKRVATNLQLFEVLAENIGKMVEVTIIKAENSNRHSVYLPVEEVEEKCFYEFLDLMG</sequence>
<proteinExistence type="predicted"/>
<keyword evidence="3" id="KW-1185">Reference proteome</keyword>
<dbReference type="InterPro" id="IPR036034">
    <property type="entry name" value="PDZ_sf"/>
</dbReference>
<dbReference type="EnsemblPlants" id="LPERR03G21410.1">
    <property type="protein sequence ID" value="LPERR03G21410.1"/>
    <property type="gene ID" value="LPERR03G21410"/>
</dbReference>
<dbReference type="InterPro" id="IPR009003">
    <property type="entry name" value="Peptidase_S1_PA"/>
</dbReference>
<dbReference type="eggNOG" id="KOG1320">
    <property type="taxonomic scope" value="Eukaryota"/>
</dbReference>
<dbReference type="Gene3D" id="2.30.42.10">
    <property type="match status" value="1"/>
</dbReference>
<reference evidence="2 3" key="1">
    <citation type="submission" date="2012-08" db="EMBL/GenBank/DDBJ databases">
        <title>Oryza genome evolution.</title>
        <authorList>
            <person name="Wing R.A."/>
        </authorList>
    </citation>
    <scope>NUCLEOTIDE SEQUENCE</scope>
</reference>
<dbReference type="HOGENOM" id="CLU_040725_1_0_1"/>
<reference evidence="3" key="2">
    <citation type="submission" date="2013-12" db="EMBL/GenBank/DDBJ databases">
        <authorList>
            <person name="Yu Y."/>
            <person name="Lee S."/>
            <person name="de Baynast K."/>
            <person name="Wissotski M."/>
            <person name="Liu L."/>
            <person name="Talag J."/>
            <person name="Goicoechea J."/>
            <person name="Angelova A."/>
            <person name="Jetty R."/>
            <person name="Kudrna D."/>
            <person name="Golser W."/>
            <person name="Rivera L."/>
            <person name="Zhang J."/>
            <person name="Wing R."/>
        </authorList>
    </citation>
    <scope>NUCLEOTIDE SEQUENCE</scope>
</reference>
<dbReference type="AlphaFoldDB" id="A0A0D9VWB8"/>
<dbReference type="PANTHER" id="PTHR47389:SF8">
    <property type="entry name" value="EXPRESSED PROTEIN"/>
    <property type="match status" value="1"/>
</dbReference>
<dbReference type="STRING" id="77586.A0A0D9VWB8"/>
<dbReference type="Proteomes" id="UP000032180">
    <property type="component" value="Chromosome 3"/>
</dbReference>
<dbReference type="SUPFAM" id="SSF50494">
    <property type="entry name" value="Trypsin-like serine proteases"/>
    <property type="match status" value="1"/>
</dbReference>
<evidence type="ECO:0000313" key="2">
    <source>
        <dbReference type="EnsemblPlants" id="LPERR03G21410.1"/>
    </source>
</evidence>
<accession>A0A0D9VWB8</accession>
<dbReference type="Gene3D" id="2.40.10.120">
    <property type="match status" value="1"/>
</dbReference>
<evidence type="ECO:0000256" key="1">
    <source>
        <dbReference type="SAM" id="MobiDB-lite"/>
    </source>
</evidence>
<dbReference type="Gramene" id="LPERR03G21410.1">
    <property type="protein sequence ID" value="LPERR03G21410.1"/>
    <property type="gene ID" value="LPERR03G21410"/>
</dbReference>
<protein>
    <recommendedName>
        <fullName evidence="4">PDZ domain-containing protein</fullName>
    </recommendedName>
</protein>
<organism evidence="2 3">
    <name type="scientific">Leersia perrieri</name>
    <dbReference type="NCBI Taxonomy" id="77586"/>
    <lineage>
        <taxon>Eukaryota</taxon>
        <taxon>Viridiplantae</taxon>
        <taxon>Streptophyta</taxon>
        <taxon>Embryophyta</taxon>
        <taxon>Tracheophyta</taxon>
        <taxon>Spermatophyta</taxon>
        <taxon>Magnoliopsida</taxon>
        <taxon>Liliopsida</taxon>
        <taxon>Poales</taxon>
        <taxon>Poaceae</taxon>
        <taxon>BOP clade</taxon>
        <taxon>Oryzoideae</taxon>
        <taxon>Oryzeae</taxon>
        <taxon>Oryzinae</taxon>
        <taxon>Leersia</taxon>
    </lineage>
</organism>
<feature type="region of interest" description="Disordered" evidence="1">
    <location>
        <begin position="1"/>
        <end position="21"/>
    </location>
</feature>
<evidence type="ECO:0000313" key="3">
    <source>
        <dbReference type="Proteomes" id="UP000032180"/>
    </source>
</evidence>
<dbReference type="PANTHER" id="PTHR47389">
    <property type="entry name" value="OS09G0436400 PROTEIN"/>
    <property type="match status" value="1"/>
</dbReference>
<evidence type="ECO:0008006" key="4">
    <source>
        <dbReference type="Google" id="ProtNLM"/>
    </source>
</evidence>
<dbReference type="SUPFAM" id="SSF50156">
    <property type="entry name" value="PDZ domain-like"/>
    <property type="match status" value="1"/>
</dbReference>
<reference evidence="2" key="3">
    <citation type="submission" date="2015-04" db="UniProtKB">
        <authorList>
            <consortium name="EnsemblPlants"/>
        </authorList>
    </citation>
    <scope>IDENTIFICATION</scope>
</reference>
<name>A0A0D9VWB8_9ORYZ</name>